<keyword evidence="3" id="KW-1185">Reference proteome</keyword>
<dbReference type="PANTHER" id="PTHR38696:SF1">
    <property type="entry name" value="MEDIATOR OF RNA POLYMERASE II TRANSCRIPTION SUBUNIT 13"/>
    <property type="match status" value="1"/>
</dbReference>
<name>A0ABR4I5F3_9EURO</name>
<evidence type="ECO:0000313" key="3">
    <source>
        <dbReference type="Proteomes" id="UP001610334"/>
    </source>
</evidence>
<feature type="region of interest" description="Disordered" evidence="1">
    <location>
        <begin position="1"/>
        <end position="30"/>
    </location>
</feature>
<evidence type="ECO:0000256" key="1">
    <source>
        <dbReference type="SAM" id="MobiDB-lite"/>
    </source>
</evidence>
<organism evidence="2 3">
    <name type="scientific">Aspergillus granulosus</name>
    <dbReference type="NCBI Taxonomy" id="176169"/>
    <lineage>
        <taxon>Eukaryota</taxon>
        <taxon>Fungi</taxon>
        <taxon>Dikarya</taxon>
        <taxon>Ascomycota</taxon>
        <taxon>Pezizomycotina</taxon>
        <taxon>Eurotiomycetes</taxon>
        <taxon>Eurotiomycetidae</taxon>
        <taxon>Eurotiales</taxon>
        <taxon>Aspergillaceae</taxon>
        <taxon>Aspergillus</taxon>
        <taxon>Aspergillus subgen. Nidulantes</taxon>
    </lineage>
</organism>
<protein>
    <submittedName>
        <fullName evidence="2">Uncharacterized protein</fullName>
    </submittedName>
</protein>
<dbReference type="Proteomes" id="UP001610334">
    <property type="component" value="Unassembled WGS sequence"/>
</dbReference>
<reference evidence="2 3" key="1">
    <citation type="submission" date="2024-07" db="EMBL/GenBank/DDBJ databases">
        <title>Section-level genome sequencing and comparative genomics of Aspergillus sections Usti and Cavernicolus.</title>
        <authorList>
            <consortium name="Lawrence Berkeley National Laboratory"/>
            <person name="Nybo J.L."/>
            <person name="Vesth T.C."/>
            <person name="Theobald S."/>
            <person name="Frisvad J.C."/>
            <person name="Larsen T.O."/>
            <person name="Kjaerboelling I."/>
            <person name="Rothschild-Mancinelli K."/>
            <person name="Lyhne E.K."/>
            <person name="Kogle M.E."/>
            <person name="Barry K."/>
            <person name="Clum A."/>
            <person name="Na H."/>
            <person name="Ledsgaard L."/>
            <person name="Lin J."/>
            <person name="Lipzen A."/>
            <person name="Kuo A."/>
            <person name="Riley R."/>
            <person name="Mondo S."/>
            <person name="Labutti K."/>
            <person name="Haridas S."/>
            <person name="Pangalinan J."/>
            <person name="Salamov A.A."/>
            <person name="Simmons B.A."/>
            <person name="Magnuson J.K."/>
            <person name="Chen J."/>
            <person name="Drula E."/>
            <person name="Henrissat B."/>
            <person name="Wiebenga A."/>
            <person name="Lubbers R.J."/>
            <person name="Gomes A.C."/>
            <person name="Makela M.R."/>
            <person name="Stajich J."/>
            <person name="Grigoriev I.V."/>
            <person name="Mortensen U.H."/>
            <person name="De Vries R.P."/>
            <person name="Baker S.E."/>
            <person name="Andersen M.R."/>
        </authorList>
    </citation>
    <scope>NUCLEOTIDE SEQUENCE [LARGE SCALE GENOMIC DNA]</scope>
    <source>
        <strain evidence="2 3">CBS 588.65</strain>
    </source>
</reference>
<gene>
    <name evidence="2" type="ORF">BJX63DRAFT_417378</name>
</gene>
<evidence type="ECO:0000313" key="2">
    <source>
        <dbReference type="EMBL" id="KAL2822978.1"/>
    </source>
</evidence>
<dbReference type="EMBL" id="JBFXLT010000001">
    <property type="protein sequence ID" value="KAL2822978.1"/>
    <property type="molecule type" value="Genomic_DNA"/>
</dbReference>
<sequence length="262" mass="29377">MDEEPPNYDEATRPVQSTGVETSLEGHNNPDEHQFAMISFAWTDRIRLIRFPEPIISLVCEVLRKLWPKGIQKAQEFDESVEIKLRGNPFHHGADDEKLAIRISLMGVLNELAKEGWQMMPGAGGRVTRLGNYAPFGQKETWIFSLQEPRALSWLCVSFVQADLLHLINASSDLATSIISTFGNKVEKCNQDYVSGSFEVKFRHSPWAQPTPKGSIQSRILALDLAQCLSKQGYQMCTGLDLDGGAGGINYQSTGDVWFWCR</sequence>
<proteinExistence type="predicted"/>
<comment type="caution">
    <text evidence="2">The sequence shown here is derived from an EMBL/GenBank/DDBJ whole genome shotgun (WGS) entry which is preliminary data.</text>
</comment>
<dbReference type="PANTHER" id="PTHR38696">
    <property type="entry name" value="MEDIATOR OF RNA POLYMERASE II TRANSCRIPTION SUBUNIT 13"/>
    <property type="match status" value="1"/>
</dbReference>
<accession>A0ABR4I5F3</accession>